<keyword evidence="5" id="KW-1185">Reference proteome</keyword>
<keyword evidence="2" id="KW-0472">Membrane</keyword>
<feature type="region of interest" description="Disordered" evidence="1">
    <location>
        <begin position="248"/>
        <end position="363"/>
    </location>
</feature>
<keyword evidence="2" id="KW-1133">Transmembrane helix</keyword>
<feature type="compositionally biased region" description="Basic and acidic residues" evidence="1">
    <location>
        <begin position="280"/>
        <end position="296"/>
    </location>
</feature>
<evidence type="ECO:0000256" key="1">
    <source>
        <dbReference type="SAM" id="MobiDB-lite"/>
    </source>
</evidence>
<reference evidence="4 5" key="1">
    <citation type="submission" date="2018-11" db="EMBL/GenBank/DDBJ databases">
        <title>Genome sequence of Apiotrichum porosum DSM 27194.</title>
        <authorList>
            <person name="Aliyu H."/>
            <person name="Gorte O."/>
            <person name="Ochsenreither K."/>
        </authorList>
    </citation>
    <scope>NUCLEOTIDE SEQUENCE [LARGE SCALE GENOMIC DNA]</scope>
    <source>
        <strain evidence="4 5">DSM 27194</strain>
    </source>
</reference>
<keyword evidence="3" id="KW-0732">Signal</keyword>
<accession>A0A427Y1X6</accession>
<dbReference type="RefSeq" id="XP_028478433.1">
    <property type="nucleotide sequence ID" value="XM_028621981.1"/>
</dbReference>
<dbReference type="AlphaFoldDB" id="A0A427Y1X6"/>
<keyword evidence="2" id="KW-0812">Transmembrane</keyword>
<evidence type="ECO:0000313" key="5">
    <source>
        <dbReference type="Proteomes" id="UP000279236"/>
    </source>
</evidence>
<sequence>MVHITALVAFAALAAGVVAEDDSYTVLNASSPLRISQCNAVQFQWTGGIPPYQAFVIANGTNLAQIENATTATRTQWMVTEPMDTVITFRVEDTTGTISESEPLAVTTGLPMYENGTCVTLLQIGWSANVYISWGFPLGVQLAIGAGLGTSLFLVALLAIYLTCCMRPTRFQRHRYGTSFGNGPSAMAMTGGSFDNTFTVSRTGNTVVTYTSPQEPIMDDKTGVDGYPTYAAHTQPPMNPYAAADNVAPPLADHNGNHPYATIKDTKAGHVSRSSSIDHGTSRPRLEPRVETREVPVDDDDDELRDEFPSNSRGGRQKTLDWREALMEAPAPALPRPSMGGSPPNYNSAIRSAPRRNHGGNMV</sequence>
<comment type="caution">
    <text evidence="4">The sequence shown here is derived from an EMBL/GenBank/DDBJ whole genome shotgun (WGS) entry which is preliminary data.</text>
</comment>
<dbReference type="GeneID" id="39591103"/>
<organism evidence="4 5">
    <name type="scientific">Apiotrichum porosum</name>
    <dbReference type="NCBI Taxonomy" id="105984"/>
    <lineage>
        <taxon>Eukaryota</taxon>
        <taxon>Fungi</taxon>
        <taxon>Dikarya</taxon>
        <taxon>Basidiomycota</taxon>
        <taxon>Agaricomycotina</taxon>
        <taxon>Tremellomycetes</taxon>
        <taxon>Trichosporonales</taxon>
        <taxon>Trichosporonaceae</taxon>
        <taxon>Apiotrichum</taxon>
    </lineage>
</organism>
<feature type="transmembrane region" description="Helical" evidence="2">
    <location>
        <begin position="142"/>
        <end position="164"/>
    </location>
</feature>
<feature type="chain" id="PRO_5018989626" evidence="3">
    <location>
        <begin position="20"/>
        <end position="363"/>
    </location>
</feature>
<proteinExistence type="predicted"/>
<protein>
    <submittedName>
        <fullName evidence="4">Uncharacterized protein</fullName>
    </submittedName>
</protein>
<feature type="signal peptide" evidence="3">
    <location>
        <begin position="1"/>
        <end position="19"/>
    </location>
</feature>
<evidence type="ECO:0000256" key="3">
    <source>
        <dbReference type="SAM" id="SignalP"/>
    </source>
</evidence>
<evidence type="ECO:0000313" key="4">
    <source>
        <dbReference type="EMBL" id="RSH84985.1"/>
    </source>
</evidence>
<dbReference type="EMBL" id="RSCE01000003">
    <property type="protein sequence ID" value="RSH84985.1"/>
    <property type="molecule type" value="Genomic_DNA"/>
</dbReference>
<gene>
    <name evidence="4" type="ORF">EHS24_006560</name>
</gene>
<evidence type="ECO:0000256" key="2">
    <source>
        <dbReference type="SAM" id="Phobius"/>
    </source>
</evidence>
<name>A0A427Y1X6_9TREE</name>
<feature type="compositionally biased region" description="Basic residues" evidence="1">
    <location>
        <begin position="353"/>
        <end position="363"/>
    </location>
</feature>
<dbReference type="Proteomes" id="UP000279236">
    <property type="component" value="Unassembled WGS sequence"/>
</dbReference>